<evidence type="ECO:0000256" key="4">
    <source>
        <dbReference type="SAM" id="MobiDB-lite"/>
    </source>
</evidence>
<dbReference type="SUPFAM" id="SSF46894">
    <property type="entry name" value="C-terminal effector domain of the bipartite response regulators"/>
    <property type="match status" value="1"/>
</dbReference>
<proteinExistence type="predicted"/>
<evidence type="ECO:0000313" key="7">
    <source>
        <dbReference type="Proteomes" id="UP000504882"/>
    </source>
</evidence>
<organism evidence="6 7">
    <name type="scientific">Occultella glacieicola</name>
    <dbReference type="NCBI Taxonomy" id="2518684"/>
    <lineage>
        <taxon>Bacteria</taxon>
        <taxon>Bacillati</taxon>
        <taxon>Actinomycetota</taxon>
        <taxon>Actinomycetes</taxon>
        <taxon>Micrococcales</taxon>
        <taxon>Ruaniaceae</taxon>
        <taxon>Occultella</taxon>
    </lineage>
</organism>
<dbReference type="Pfam" id="PF00196">
    <property type="entry name" value="GerE"/>
    <property type="match status" value="1"/>
</dbReference>
<keyword evidence="7" id="KW-1185">Reference proteome</keyword>
<evidence type="ECO:0000313" key="6">
    <source>
        <dbReference type="EMBL" id="TDE90007.1"/>
    </source>
</evidence>
<evidence type="ECO:0000256" key="2">
    <source>
        <dbReference type="ARBA" id="ARBA00023125"/>
    </source>
</evidence>
<dbReference type="Gene3D" id="1.25.40.10">
    <property type="entry name" value="Tetratricopeptide repeat domain"/>
    <property type="match status" value="1"/>
</dbReference>
<dbReference type="InterPro" id="IPR016032">
    <property type="entry name" value="Sig_transdc_resp-reg_C-effctor"/>
</dbReference>
<dbReference type="InterPro" id="IPR000792">
    <property type="entry name" value="Tscrpt_reg_LuxR_C"/>
</dbReference>
<keyword evidence="2" id="KW-0238">DNA-binding</keyword>
<accession>A0ABY2DZ90</accession>
<comment type="caution">
    <text evidence="6">The sequence shown here is derived from an EMBL/GenBank/DDBJ whole genome shotgun (WGS) entry which is preliminary data.</text>
</comment>
<dbReference type="InterPro" id="IPR011990">
    <property type="entry name" value="TPR-like_helical_dom_sf"/>
</dbReference>
<name>A0ABY2DZ90_9MICO</name>
<dbReference type="PANTHER" id="PTHR44688">
    <property type="entry name" value="DNA-BINDING TRANSCRIPTIONAL ACTIVATOR DEVR_DOSR"/>
    <property type="match status" value="1"/>
</dbReference>
<reference evidence="6 7" key="1">
    <citation type="submission" date="2019-03" db="EMBL/GenBank/DDBJ databases">
        <title>Genomic features of bacteria from cold environments.</title>
        <authorList>
            <person name="Shen L."/>
        </authorList>
    </citation>
    <scope>NUCLEOTIDE SEQUENCE [LARGE SCALE GENOMIC DNA]</scope>
    <source>
        <strain evidence="7">T3246-1</strain>
    </source>
</reference>
<evidence type="ECO:0000259" key="5">
    <source>
        <dbReference type="PROSITE" id="PS50043"/>
    </source>
</evidence>
<dbReference type="InterPro" id="IPR036388">
    <property type="entry name" value="WH-like_DNA-bd_sf"/>
</dbReference>
<feature type="domain" description="HTH luxR-type" evidence="5">
    <location>
        <begin position="895"/>
        <end position="960"/>
    </location>
</feature>
<protein>
    <recommendedName>
        <fullName evidence="5">HTH luxR-type domain-containing protein</fullName>
    </recommendedName>
</protein>
<dbReference type="SUPFAM" id="SSF48452">
    <property type="entry name" value="TPR-like"/>
    <property type="match status" value="1"/>
</dbReference>
<dbReference type="CDD" id="cd06170">
    <property type="entry name" value="LuxR_C_like"/>
    <property type="match status" value="1"/>
</dbReference>
<feature type="compositionally biased region" description="Basic residues" evidence="4">
    <location>
        <begin position="75"/>
        <end position="92"/>
    </location>
</feature>
<dbReference type="Gene3D" id="3.40.50.300">
    <property type="entry name" value="P-loop containing nucleotide triphosphate hydrolases"/>
    <property type="match status" value="1"/>
</dbReference>
<dbReference type="Gene3D" id="1.10.10.10">
    <property type="entry name" value="Winged helix-like DNA-binding domain superfamily/Winged helix DNA-binding domain"/>
    <property type="match status" value="1"/>
</dbReference>
<dbReference type="EMBL" id="SMNA01000010">
    <property type="protein sequence ID" value="TDE90007.1"/>
    <property type="molecule type" value="Genomic_DNA"/>
</dbReference>
<dbReference type="PROSITE" id="PS50043">
    <property type="entry name" value="HTH_LUXR_2"/>
    <property type="match status" value="1"/>
</dbReference>
<evidence type="ECO:0000256" key="3">
    <source>
        <dbReference type="ARBA" id="ARBA00023163"/>
    </source>
</evidence>
<evidence type="ECO:0000256" key="1">
    <source>
        <dbReference type="ARBA" id="ARBA00023015"/>
    </source>
</evidence>
<keyword evidence="1" id="KW-0805">Transcription regulation</keyword>
<sequence length="962" mass="104984">MPFPCETGNVHGNDSTRAGRPRHPRRVIRRAAWRRQNGGKQLDTRRRSPRRGPGGDRLRHMQAGSTGSRPATRGRGVRRAAPRNHPAQRHAGARAFVSRTRVRVPRVSDGLVVRERLTALHLGATPVSLVCAPAGSGKTILVVDWARRAAERGERVAWVGLDESDDRPYEFWSALIDALIEAAPADAADELDQLSPPRDRVEPRFITALTEVLDATQPVRWLVLDDLHRIRSADVLAGLESLLNDLPPGLGVVLISRHEPELNLHRLRLTGTLRDIRTDDLAFTEAEASELFERVGSSLSPLDLARVVGRTEGWAAGLRLAAVSLSGSSDPSGFLAQFEGDRREVADYLFTEVVQHLPEHTYEFLLRTCTPEQLSVDLAAELSGQADAGKILDRLCRQNALVVQSGDTSWYRYHSLMRSYLTAALAREDVEAPRHQHAAAARWFDAADQPLVAIEHALQAGDDDYLVRMLRARGLRLILSGHAPTVRDAITRAGTAARRDPGVVTIAALAMLDLSDPVAADEQLAALTRLGPPEDARLAAMRAAAVVSRALLGGDVAKALRATGILDLSLSGDPDVDLIVLIQRGPARMRGGDYTRAIADLEHALELARAQGYDEAVLTTLAQLSGITGAACDFPATQSWTSQAIEYASPRGWADSPRLAYAYLLAAWTAFQTCDDQTQAEYAGRAIHALPDAGNVEVEVGVRSMHALARFEASTGEARRQAVADFREVWSSPMADQVSPAMVGYATPQEIRLALAVGENDWATDAVERAARLVPDSAEALTMRAHLLYARGRATEARRLLTTALQADLTVHQESTIVAANVLAAVVDSGQDNPTRAFESLRRALDWAATRNFRRPFVDAWREVEPLLRTHQGRFGHSEGFVTALLEREQPERSELADISTLSPREIELLRDLPSPLSVKEIAAARGVSVNTIKTHLGAVYRKLGVSGRFAAIREGREHGLL</sequence>
<dbReference type="Pfam" id="PF25873">
    <property type="entry name" value="WHD_MalT"/>
    <property type="match status" value="1"/>
</dbReference>
<dbReference type="SMART" id="SM00421">
    <property type="entry name" value="HTH_LUXR"/>
    <property type="match status" value="1"/>
</dbReference>
<dbReference type="PANTHER" id="PTHR44688:SF16">
    <property type="entry name" value="DNA-BINDING TRANSCRIPTIONAL ACTIVATOR DEVR_DOSR"/>
    <property type="match status" value="1"/>
</dbReference>
<dbReference type="InterPro" id="IPR041664">
    <property type="entry name" value="AAA_16"/>
</dbReference>
<dbReference type="InterPro" id="IPR059106">
    <property type="entry name" value="WHD_MalT"/>
</dbReference>
<dbReference type="InterPro" id="IPR027417">
    <property type="entry name" value="P-loop_NTPase"/>
</dbReference>
<dbReference type="Proteomes" id="UP000504882">
    <property type="component" value="Unassembled WGS sequence"/>
</dbReference>
<keyword evidence="3" id="KW-0804">Transcription</keyword>
<feature type="region of interest" description="Disordered" evidence="4">
    <location>
        <begin position="1"/>
        <end position="94"/>
    </location>
</feature>
<gene>
    <name evidence="6" type="ORF">EXU48_18970</name>
</gene>
<dbReference type="SUPFAM" id="SSF52540">
    <property type="entry name" value="P-loop containing nucleoside triphosphate hydrolases"/>
    <property type="match status" value="1"/>
</dbReference>
<dbReference type="Pfam" id="PF13191">
    <property type="entry name" value="AAA_16"/>
    <property type="match status" value="1"/>
</dbReference>
<feature type="compositionally biased region" description="Basic residues" evidence="4">
    <location>
        <begin position="19"/>
        <end position="33"/>
    </location>
</feature>